<dbReference type="PANTHER" id="PTHR37285:SF5">
    <property type="entry name" value="SPORE WALL MATURATION PROTEIN DIT1"/>
    <property type="match status" value="1"/>
</dbReference>
<organism evidence="1 2">
    <name type="scientific">Penicillium arizonense</name>
    <dbReference type="NCBI Taxonomy" id="1835702"/>
    <lineage>
        <taxon>Eukaryota</taxon>
        <taxon>Fungi</taxon>
        <taxon>Dikarya</taxon>
        <taxon>Ascomycota</taxon>
        <taxon>Pezizomycotina</taxon>
        <taxon>Eurotiomycetes</taxon>
        <taxon>Eurotiomycetidae</taxon>
        <taxon>Eurotiales</taxon>
        <taxon>Aspergillaceae</taxon>
        <taxon>Penicillium</taxon>
    </lineage>
</organism>
<dbReference type="OrthoDB" id="429813at2759"/>
<dbReference type="Proteomes" id="UP000177622">
    <property type="component" value="Unassembled WGS sequence"/>
</dbReference>
<dbReference type="Pfam" id="PF05141">
    <property type="entry name" value="DIT1_PvcA"/>
    <property type="match status" value="1"/>
</dbReference>
<reference evidence="1 2" key="1">
    <citation type="journal article" date="2016" name="Sci. Rep.">
        <title>Penicillium arizonense, a new, genome sequenced fungal species, reveals a high chemical diversity in secreted metabolites.</title>
        <authorList>
            <person name="Grijseels S."/>
            <person name="Nielsen J.C."/>
            <person name="Randelovic M."/>
            <person name="Nielsen J."/>
            <person name="Nielsen K.F."/>
            <person name="Workman M."/>
            <person name="Frisvad J.C."/>
        </authorList>
    </citation>
    <scope>NUCLEOTIDE SEQUENCE [LARGE SCALE GENOMIC DNA]</scope>
    <source>
        <strain evidence="1 2">CBS 141311</strain>
    </source>
</reference>
<sequence>MKSNNRTDKVLGALPDLGEELGLARLANLCRDIKAVYPPGAVVVIATDGICYNDLTGTSDDEVWEYGNRLREIAIEKGYGCIQFNRIMNILGLYCREKISKSEYLKLCDVSRADLHQRYGRLGFDVDGFLKSNEDYLRTYNGYDKFMKIDLKFSPVTEDCPGPKQYKKRIKIIAKAMIVRGVPTNPHTGRALTLWSGMGSHISSEKGRRCSNGMLK</sequence>
<dbReference type="RefSeq" id="XP_022484218.1">
    <property type="nucleotide sequence ID" value="XM_022635883.1"/>
</dbReference>
<evidence type="ECO:0000313" key="2">
    <source>
        <dbReference type="Proteomes" id="UP000177622"/>
    </source>
</evidence>
<dbReference type="EMBL" id="LXJU01000026">
    <property type="protein sequence ID" value="OGE48763.1"/>
    <property type="molecule type" value="Genomic_DNA"/>
</dbReference>
<dbReference type="PANTHER" id="PTHR37285">
    <property type="entry name" value="SPORE WALL MATURATION PROTEIN DIT1"/>
    <property type="match status" value="1"/>
</dbReference>
<keyword evidence="2" id="KW-1185">Reference proteome</keyword>
<dbReference type="GeneID" id="34580617"/>
<gene>
    <name evidence="1" type="ORF">PENARI_c026G00509</name>
</gene>
<dbReference type="AlphaFoldDB" id="A0A1F5L6B4"/>
<evidence type="ECO:0000313" key="1">
    <source>
        <dbReference type="EMBL" id="OGE48763.1"/>
    </source>
</evidence>
<accession>A0A1F5L6B4</accession>
<proteinExistence type="predicted"/>
<protein>
    <submittedName>
        <fullName evidence="1">Uncharacterized protein</fullName>
    </submittedName>
</protein>
<dbReference type="InterPro" id="IPR007817">
    <property type="entry name" value="Isocyanide_synthase_DIT1"/>
</dbReference>
<name>A0A1F5L6B4_PENAI</name>
<comment type="caution">
    <text evidence="1">The sequence shown here is derived from an EMBL/GenBank/DDBJ whole genome shotgun (WGS) entry which is preliminary data.</text>
</comment>
<dbReference type="STRING" id="1835702.A0A1F5L6B4"/>